<comment type="caution">
    <text evidence="1">The sequence shown here is derived from an EMBL/GenBank/DDBJ whole genome shotgun (WGS) entry which is preliminary data.</text>
</comment>
<feature type="non-terminal residue" evidence="1">
    <location>
        <position position="1"/>
    </location>
</feature>
<accession>A0ACA9P2X1</accession>
<dbReference type="Proteomes" id="UP000789366">
    <property type="component" value="Unassembled WGS sequence"/>
</dbReference>
<gene>
    <name evidence="1" type="ORF">SPELUC_LOCUS10601</name>
</gene>
<dbReference type="EMBL" id="CAJVPW010020189">
    <property type="protein sequence ID" value="CAG8688093.1"/>
    <property type="molecule type" value="Genomic_DNA"/>
</dbReference>
<feature type="non-terminal residue" evidence="1">
    <location>
        <position position="47"/>
    </location>
</feature>
<protein>
    <submittedName>
        <fullName evidence="1">6574_t:CDS:1</fullName>
    </submittedName>
</protein>
<proteinExistence type="predicted"/>
<organism evidence="1 2">
    <name type="scientific">Cetraspora pellucida</name>
    <dbReference type="NCBI Taxonomy" id="1433469"/>
    <lineage>
        <taxon>Eukaryota</taxon>
        <taxon>Fungi</taxon>
        <taxon>Fungi incertae sedis</taxon>
        <taxon>Mucoromycota</taxon>
        <taxon>Glomeromycotina</taxon>
        <taxon>Glomeromycetes</taxon>
        <taxon>Diversisporales</taxon>
        <taxon>Gigasporaceae</taxon>
        <taxon>Cetraspora</taxon>
    </lineage>
</organism>
<evidence type="ECO:0000313" key="2">
    <source>
        <dbReference type="Proteomes" id="UP000789366"/>
    </source>
</evidence>
<name>A0ACA9P2X1_9GLOM</name>
<evidence type="ECO:0000313" key="1">
    <source>
        <dbReference type="EMBL" id="CAG8688093.1"/>
    </source>
</evidence>
<sequence length="47" mass="5244">NTSRELEASELQKRPVEVITSSVDKYDSGNLKVKWAKDTSFIEGLSS</sequence>
<reference evidence="1" key="1">
    <citation type="submission" date="2021-06" db="EMBL/GenBank/DDBJ databases">
        <authorList>
            <person name="Kallberg Y."/>
            <person name="Tangrot J."/>
            <person name="Rosling A."/>
        </authorList>
    </citation>
    <scope>NUCLEOTIDE SEQUENCE</scope>
    <source>
        <strain evidence="1">28 12/20/2015</strain>
    </source>
</reference>
<keyword evidence="2" id="KW-1185">Reference proteome</keyword>